<dbReference type="EMBL" id="KB446562">
    <property type="protein sequence ID" value="EME79180.1"/>
    <property type="molecule type" value="Genomic_DNA"/>
</dbReference>
<dbReference type="InterPro" id="IPR000322">
    <property type="entry name" value="Glyco_hydro_31_TIM"/>
</dbReference>
<evidence type="ECO:0000259" key="4">
    <source>
        <dbReference type="Pfam" id="PF01055"/>
    </source>
</evidence>
<dbReference type="VEuPathDB" id="FungiDB:MYCFIDRAFT_216355"/>
<gene>
    <name evidence="6" type="ORF">MYCFIDRAFT_216355</name>
</gene>
<name>M2YN91_PSEFD</name>
<feature type="signal peptide" evidence="3">
    <location>
        <begin position="1"/>
        <end position="18"/>
    </location>
</feature>
<dbReference type="KEGG" id="pfj:MYCFIDRAFT_216355"/>
<sequence length="689" mass="77403">MAFLKLATAFLLAVSSSATPSGHHHEEPDWQILVGGQNTTVKPALISGNGKLNGGRGTVDITDISERITKVSINTTYDFVGARFTANESERFFGVWEYPWSGSLDNAGISYDFKGIGNSKGVHWANARAPFFFSDAGWAVYADTLTMGSFNFSVPVHPQFIFNTSSLVYYIIKSDRKNEHGIKGILEDYAKISNTIGMPPDSSFGPTFWSDDFTQDFHEGVTNAEENYYDVVNHLYDNQIHATAMFADRPYGTGNYSYGNFDFDPVFYPNPQEFIANLSSWGFDFQVWAANRAFYQTELFNTSDENGWLFPGIDPIFFRGPALNLSIPEAYEYFKQRLEYFPSIGVKGYKIDRGEEEEMPEKWGENVFYNFARSVVDRSRSTTAVWNGDSWANFTGLSYSVASGIRSGLIGFSQWGSDTGGYIRKSADPNEAVPSEEVWARWMWFSAFSPVYEIMIGTNHTPWYPPYTNDLVQVLKQTTDVHHELLPTIKSYTYQAHKTGLPVMRAAFLEAQNDPKAFEINDAYFFGEDLYTAPIVTAGGERSIYFPNTGRKYLEYFEKKELYEAGTTTSVSIDTNTTPAYILEGGIIVKGDILQGNNKWTEDWKPSLTIEIYPSPKVRTKQSSYYTGSKEVLIKAHTDARARHVKVEYGALEVAGTIVLFTKDGNRTVELCAEGGTASFEDVTSLFDE</sequence>
<comment type="similarity">
    <text evidence="1 2">Belongs to the glycosyl hydrolase 31 family.</text>
</comment>
<dbReference type="Proteomes" id="UP000016932">
    <property type="component" value="Unassembled WGS sequence"/>
</dbReference>
<feature type="domain" description="Glycoside hydrolase family 31 TIM barrel" evidence="4">
    <location>
        <begin position="198"/>
        <end position="359"/>
    </location>
</feature>
<reference evidence="6 7" key="1">
    <citation type="journal article" date="2012" name="PLoS Pathog.">
        <title>Diverse lifestyles and strategies of plant pathogenesis encoded in the genomes of eighteen Dothideomycetes fungi.</title>
        <authorList>
            <person name="Ohm R.A."/>
            <person name="Feau N."/>
            <person name="Henrissat B."/>
            <person name="Schoch C.L."/>
            <person name="Horwitz B.A."/>
            <person name="Barry K.W."/>
            <person name="Condon B.J."/>
            <person name="Copeland A.C."/>
            <person name="Dhillon B."/>
            <person name="Glaser F."/>
            <person name="Hesse C.N."/>
            <person name="Kosti I."/>
            <person name="LaButti K."/>
            <person name="Lindquist E.A."/>
            <person name="Lucas S."/>
            <person name="Salamov A.A."/>
            <person name="Bradshaw R.E."/>
            <person name="Ciuffetti L."/>
            <person name="Hamelin R.C."/>
            <person name="Kema G.H.J."/>
            <person name="Lawrence C."/>
            <person name="Scott J.A."/>
            <person name="Spatafora J.W."/>
            <person name="Turgeon B.G."/>
            <person name="de Wit P.J.G.M."/>
            <person name="Zhong S."/>
            <person name="Goodwin S.B."/>
            <person name="Grigoriev I.V."/>
        </authorList>
    </citation>
    <scope>NUCLEOTIDE SEQUENCE [LARGE SCALE GENOMIC DNA]</scope>
    <source>
        <strain evidence="6 7">CIRAD86</strain>
    </source>
</reference>
<dbReference type="PANTHER" id="PTHR43863">
    <property type="entry name" value="HYDROLASE, PUTATIVE (AFU_ORTHOLOGUE AFUA_1G03140)-RELATED"/>
    <property type="match status" value="1"/>
</dbReference>
<dbReference type="STRING" id="383855.M2YN91"/>
<evidence type="ECO:0000256" key="1">
    <source>
        <dbReference type="ARBA" id="ARBA00007806"/>
    </source>
</evidence>
<dbReference type="InterPro" id="IPR013780">
    <property type="entry name" value="Glyco_hydro_b"/>
</dbReference>
<feature type="domain" description="Glycosyl hydrolase family 31 C-terminal" evidence="5">
    <location>
        <begin position="500"/>
        <end position="588"/>
    </location>
</feature>
<dbReference type="SUPFAM" id="SSF51445">
    <property type="entry name" value="(Trans)glycosidases"/>
    <property type="match status" value="1"/>
</dbReference>
<keyword evidence="7" id="KW-1185">Reference proteome</keyword>
<keyword evidence="3" id="KW-0732">Signal</keyword>
<dbReference type="GO" id="GO:0005975">
    <property type="term" value="P:carbohydrate metabolic process"/>
    <property type="evidence" value="ECO:0007669"/>
    <property type="project" value="InterPro"/>
</dbReference>
<feature type="chain" id="PRO_5004030089" evidence="3">
    <location>
        <begin position="19"/>
        <end position="689"/>
    </location>
</feature>
<dbReference type="OrthoDB" id="10070917at2759"/>
<evidence type="ECO:0000256" key="2">
    <source>
        <dbReference type="RuleBase" id="RU361185"/>
    </source>
</evidence>
<dbReference type="Gene3D" id="2.60.40.1760">
    <property type="entry name" value="glycosyl hydrolase (family 31)"/>
    <property type="match status" value="1"/>
</dbReference>
<dbReference type="Gene3D" id="3.20.20.80">
    <property type="entry name" value="Glycosidases"/>
    <property type="match status" value="2"/>
</dbReference>
<dbReference type="GO" id="GO:0004553">
    <property type="term" value="F:hydrolase activity, hydrolyzing O-glycosyl compounds"/>
    <property type="evidence" value="ECO:0007669"/>
    <property type="project" value="InterPro"/>
</dbReference>
<dbReference type="AlphaFoldDB" id="M2YN91"/>
<protein>
    <submittedName>
        <fullName evidence="6">Glycoside hydrolase family 31 protein</fullName>
    </submittedName>
</protein>
<evidence type="ECO:0000259" key="5">
    <source>
        <dbReference type="Pfam" id="PF21365"/>
    </source>
</evidence>
<dbReference type="HOGENOM" id="CLU_022881_0_0_1"/>
<keyword evidence="2 6" id="KW-0378">Hydrolase</keyword>
<evidence type="ECO:0000313" key="6">
    <source>
        <dbReference type="EMBL" id="EME79180.1"/>
    </source>
</evidence>
<accession>M2YN91</accession>
<evidence type="ECO:0000256" key="3">
    <source>
        <dbReference type="SAM" id="SignalP"/>
    </source>
</evidence>
<dbReference type="SUPFAM" id="SSF51011">
    <property type="entry name" value="Glycosyl hydrolase domain"/>
    <property type="match status" value="1"/>
</dbReference>
<dbReference type="InterPro" id="IPR051816">
    <property type="entry name" value="Glycosyl_Hydrolase_31"/>
</dbReference>
<feature type="domain" description="Glycoside hydrolase family 31 TIM barrel" evidence="4">
    <location>
        <begin position="366"/>
        <end position="489"/>
    </location>
</feature>
<proteinExistence type="inferred from homology"/>
<dbReference type="eggNOG" id="KOG1066">
    <property type="taxonomic scope" value="Eukaryota"/>
</dbReference>
<dbReference type="InterPro" id="IPR017853">
    <property type="entry name" value="GH"/>
</dbReference>
<dbReference type="Gene3D" id="2.60.40.1180">
    <property type="entry name" value="Golgi alpha-mannosidase II"/>
    <property type="match status" value="1"/>
</dbReference>
<dbReference type="RefSeq" id="XP_007929969.1">
    <property type="nucleotide sequence ID" value="XM_007931778.1"/>
</dbReference>
<dbReference type="GeneID" id="19338267"/>
<organism evidence="6 7">
    <name type="scientific">Pseudocercospora fijiensis (strain CIRAD86)</name>
    <name type="common">Black leaf streak disease fungus</name>
    <name type="synonym">Mycosphaerella fijiensis</name>
    <dbReference type="NCBI Taxonomy" id="383855"/>
    <lineage>
        <taxon>Eukaryota</taxon>
        <taxon>Fungi</taxon>
        <taxon>Dikarya</taxon>
        <taxon>Ascomycota</taxon>
        <taxon>Pezizomycotina</taxon>
        <taxon>Dothideomycetes</taxon>
        <taxon>Dothideomycetidae</taxon>
        <taxon>Mycosphaerellales</taxon>
        <taxon>Mycosphaerellaceae</taxon>
        <taxon>Pseudocercospora</taxon>
    </lineage>
</organism>
<dbReference type="InterPro" id="IPR048395">
    <property type="entry name" value="Glyco_hydro_31_C"/>
</dbReference>
<dbReference type="Pfam" id="PF01055">
    <property type="entry name" value="Glyco_hydro_31_2nd"/>
    <property type="match status" value="2"/>
</dbReference>
<dbReference type="PANTHER" id="PTHR43863:SF2">
    <property type="entry name" value="MALTASE-GLUCOAMYLASE"/>
    <property type="match status" value="1"/>
</dbReference>
<evidence type="ECO:0000313" key="7">
    <source>
        <dbReference type="Proteomes" id="UP000016932"/>
    </source>
</evidence>
<dbReference type="Pfam" id="PF21365">
    <property type="entry name" value="Glyco_hydro_31_3rd"/>
    <property type="match status" value="1"/>
</dbReference>
<keyword evidence="2" id="KW-0326">Glycosidase</keyword>